<keyword evidence="2" id="KW-1133">Transmembrane helix</keyword>
<evidence type="ECO:0000313" key="5">
    <source>
        <dbReference type="Proteomes" id="UP000236732"/>
    </source>
</evidence>
<dbReference type="Proteomes" id="UP000236732">
    <property type="component" value="Unassembled WGS sequence"/>
</dbReference>
<dbReference type="Gene3D" id="2.60.120.380">
    <property type="match status" value="7"/>
</dbReference>
<dbReference type="Pfam" id="PF00094">
    <property type="entry name" value="VWD"/>
    <property type="match status" value="1"/>
</dbReference>
<name>A0A1H5W793_9ACTN</name>
<feature type="transmembrane region" description="Helical" evidence="2">
    <location>
        <begin position="301"/>
        <end position="322"/>
    </location>
</feature>
<feature type="transmembrane region" description="Helical" evidence="2">
    <location>
        <begin position="334"/>
        <end position="359"/>
    </location>
</feature>
<keyword evidence="2" id="KW-0472">Membrane</keyword>
<keyword evidence="5" id="KW-1185">Reference proteome</keyword>
<dbReference type="InterPro" id="IPR001846">
    <property type="entry name" value="VWF_type-D"/>
</dbReference>
<sequence length="2061" mass="214181">MVAVLVAGLLVPVHELLLPRWAEAAAAEWAEAAAADGCPPNSDSWANGRSGEKRCVFNRMYSTRRRINEVCLRDRPALGTHIYQQPNECSPSGGVEAIGQARAIKYLNDQLGATPPAGQPGAVINPDIQWEPTLSGGSDRPDIIYYDHVNTSFGQVIEAKVDGNPDYAGWGNQVARYAAVLQANGVRGVSAGTVLNRWGTYTDYFQVYNRNSTCKVDGKAGFQLSTYKAISPTPGLLHIGEVRKERKCEEQKRTPTPGSPPAQVPADDEEDDDNRWPVPPILLPLITRITTVGATSLAGDVAAYGSVEAAAAVMTAEVEAFLASQRGALFLRSAGFITIEAAMALGVAALVILILWWYFSEYGGLVKGEPHFTTLDGLGYDLQSVGEFVVAGAEKWGLEVHGRLSPASGGRDVSVMFDAAMEAGDHKVEFHEDDLYIDGKKRTLDTGKLLYLGDNAWIVRKDGKWIVMFDGLEGAALSWRRGAAGLYLPPAADSDLVGLLGNADGDPKNDLKLRDGTQLPANATPVQLHTDYANSWRLSDTESMFTYGPGESTATFTNLQFPSRIVTIHDLTPEQMQLATTQCEESGVQPGVPFNDCVLDIALTADNSFAAAAAEQKTVSLDPAAQAVDVNGDLAIDFEGTLGKNVLPSRVSADPAVSSFAGPFSGGDSYRFFVQALPPHKSGTLSFDLLTVGDWASDTDTEKVTVETDRDDPYTITPSELTPVASGTLANGLPWARHRITMPVTHKKSQIEVKVSVTGAAGISNQAFGLDNVNLDLEVVPPQSFAVSLPFTASDGVPGEGAGNLEGEVAVDEYRFTLDQPASIFVNAQECPGFGLEWQLDTAAGAKVANAFLCGAKRIDGLAAGAYRLRVSPWNDVFGPYKLSVNTMGADVVTTAAIGGPAVPLTITDPGQLGTWTFAGTAGQKISAELGDGTLTSSSDAYLRLRRPDGTLMTGESCGKACFVDTQTLPVTGTYSVVWDPKDAKTGSISLRLFEVPAAVTGTVAIGAPSTLTTTIPGQTVSWSFAGTAGQRVAFGVSGLAGSAYASIANPDGTRLFGSTYCSKACAFDTTTLPATGTYTLVVDPTDVRTGPITASVIEGDVTGALTVGGAPVKLTTTGPGQRAYWTFAGTAGQRIAFALTDGTFSGAYASVRDPGGTDLFRSTYCKASCAFDTVSLPVDGTYTVVVDPTNTAVGSISAQVTEGDATGTLTAGGDPVKLTTTGPGQVATWSFAGRAGQRVAFALTGGTFSNAYALVREPDGTELFDSTYCKASCAFDTVSLPVDGTYTVVLDPYGTAVGSISAQVTEGDASGTLTADGDAVKLTTTGPGQTAIWSYAGTAGQRISVTFADGTFSSANAYMRKPDGTVLVPSTFCASSCYFDTTVLPETGTYQVVADPAGIQTGSISAKLNIVPPDVTARITVGGAASTLTTTIPGQRAVWTFDGQAGARVSFDFTGGTFPYASDAAVKVRKPDGTDLVAETNCGTGCLLEPVILPVAGTYTVDLRPKGSKTGAVTLRTYLVDDIAGTVAIDGATSTLTTTIPGQNGTWTFAGTAGKYVNLAFMGGTFTSASDAAVSVKGPDGAVLREDTSCGKLCMFEPITLPATGTYTILFDPRKAVVGSLTAQLTEGDVTGTTSVGGAASTLTTVGAGQKAVWSFAGTAGRRVSFNFTGTTLTSLYDAYVAVRKPDGTVLIEDTPCGRNCLLDPAVLPVAGTYTVEFRPQNAKTGSMTLQLHEVTHLAAGVTVGGAASTFTTTVPGQNGTWSFPGTAGRLVSFNFTDANFAGTTNARVTVKKPDGTVLVAATNCGKNCFLEPVALPVAGTYTVEFDPQDATVGKLTLAAHPVTHLTANVTVGGAASTLTTTVPGQNGTWSMPGTAGQVVAFNFTDANFAGTTNARVTVKKPDGTVLVAATYCGKNCFLEPVALPVAGTYTVEFDPQDEKAGKLTLKTNTVADLAPAAITIGGATSTLTTTTPGQNGSWTFSGTTGQKVTVTFTGTSFTTATDVQVSLRKPDGTALGSNTYCGRNCTISAVTLPATGTYTIVFNPQAEKVGSLTTKVAVS</sequence>
<evidence type="ECO:0000313" key="4">
    <source>
        <dbReference type="EMBL" id="SEF95345.1"/>
    </source>
</evidence>
<evidence type="ECO:0000256" key="2">
    <source>
        <dbReference type="SAM" id="Phobius"/>
    </source>
</evidence>
<feature type="domain" description="VWFD" evidence="3">
    <location>
        <begin position="362"/>
        <end position="544"/>
    </location>
</feature>
<dbReference type="EMBL" id="FNVT01000001">
    <property type="protein sequence ID" value="SEF95345.1"/>
    <property type="molecule type" value="Genomic_DNA"/>
</dbReference>
<keyword evidence="2" id="KW-0812">Transmembrane</keyword>
<evidence type="ECO:0000259" key="3">
    <source>
        <dbReference type="PROSITE" id="PS51233"/>
    </source>
</evidence>
<organism evidence="4 5">
    <name type="scientific">Nonomuraea solani</name>
    <dbReference type="NCBI Taxonomy" id="1144553"/>
    <lineage>
        <taxon>Bacteria</taxon>
        <taxon>Bacillati</taxon>
        <taxon>Actinomycetota</taxon>
        <taxon>Actinomycetes</taxon>
        <taxon>Streptosporangiales</taxon>
        <taxon>Streptosporangiaceae</taxon>
        <taxon>Nonomuraea</taxon>
    </lineage>
</organism>
<reference evidence="4 5" key="1">
    <citation type="submission" date="2016-10" db="EMBL/GenBank/DDBJ databases">
        <authorList>
            <person name="de Groot N.N."/>
        </authorList>
    </citation>
    <scope>NUCLEOTIDE SEQUENCE [LARGE SCALE GENOMIC DNA]</scope>
    <source>
        <strain evidence="4 5">CGMCC 4.7037</strain>
    </source>
</reference>
<dbReference type="SMART" id="SM00216">
    <property type="entry name" value="VWD"/>
    <property type="match status" value="1"/>
</dbReference>
<protein>
    <submittedName>
        <fullName evidence="4">von Willebrand factor type D domain-containing protein</fullName>
    </submittedName>
</protein>
<evidence type="ECO:0000256" key="1">
    <source>
        <dbReference type="SAM" id="MobiDB-lite"/>
    </source>
</evidence>
<gene>
    <name evidence="4" type="ORF">SAMN05444920_1011102</name>
</gene>
<accession>A0A1H5W793</accession>
<feature type="region of interest" description="Disordered" evidence="1">
    <location>
        <begin position="245"/>
        <end position="275"/>
    </location>
</feature>
<dbReference type="PROSITE" id="PS51233">
    <property type="entry name" value="VWFD"/>
    <property type="match status" value="1"/>
</dbReference>
<proteinExistence type="predicted"/>